<gene>
    <name evidence="1" type="ORF">PC117_g12332</name>
</gene>
<proteinExistence type="predicted"/>
<protein>
    <submittedName>
        <fullName evidence="1">Uncharacterized protein</fullName>
    </submittedName>
</protein>
<dbReference type="Proteomes" id="UP000736787">
    <property type="component" value="Unassembled WGS sequence"/>
</dbReference>
<dbReference type="EMBL" id="RCMK01000336">
    <property type="protein sequence ID" value="KAG2935750.1"/>
    <property type="molecule type" value="Genomic_DNA"/>
</dbReference>
<sequence>MEAGGLFRLRKGSAGFVRALVDPLVLRAVLQHPLELLNGLWGVDGGLFNSAKTSERRRRIRGRRCAED</sequence>
<dbReference type="AlphaFoldDB" id="A0A8T1DAW3"/>
<comment type="caution">
    <text evidence="1">The sequence shown here is derived from an EMBL/GenBank/DDBJ whole genome shotgun (WGS) entry which is preliminary data.</text>
</comment>
<organism evidence="1 2">
    <name type="scientific">Phytophthora cactorum</name>
    <dbReference type="NCBI Taxonomy" id="29920"/>
    <lineage>
        <taxon>Eukaryota</taxon>
        <taxon>Sar</taxon>
        <taxon>Stramenopiles</taxon>
        <taxon>Oomycota</taxon>
        <taxon>Peronosporomycetes</taxon>
        <taxon>Peronosporales</taxon>
        <taxon>Peronosporaceae</taxon>
        <taxon>Phytophthora</taxon>
    </lineage>
</organism>
<name>A0A8T1DAW3_9STRA</name>
<accession>A0A8T1DAW3</accession>
<reference evidence="1" key="1">
    <citation type="submission" date="2018-10" db="EMBL/GenBank/DDBJ databases">
        <title>Effector identification in a new, highly contiguous assembly of the strawberry crown rot pathogen Phytophthora cactorum.</title>
        <authorList>
            <person name="Armitage A.D."/>
            <person name="Nellist C.F."/>
            <person name="Bates H."/>
            <person name="Vickerstaff R.J."/>
            <person name="Harrison R.J."/>
        </authorList>
    </citation>
    <scope>NUCLEOTIDE SEQUENCE</scope>
    <source>
        <strain evidence="1">4040</strain>
    </source>
</reference>
<evidence type="ECO:0000313" key="2">
    <source>
        <dbReference type="Proteomes" id="UP000736787"/>
    </source>
</evidence>
<evidence type="ECO:0000313" key="1">
    <source>
        <dbReference type="EMBL" id="KAG2935750.1"/>
    </source>
</evidence>